<evidence type="ECO:0000313" key="2">
    <source>
        <dbReference type="EMBL" id="AYV38118.1"/>
    </source>
</evidence>
<evidence type="ECO:0000313" key="10">
    <source>
        <dbReference type="Proteomes" id="UP000267614"/>
    </source>
</evidence>
<dbReference type="KEGG" id="avo:AMS64_17490"/>
<dbReference type="GeneID" id="60847082"/>
<reference evidence="5 11" key="4">
    <citation type="submission" date="2018-09" db="EMBL/GenBank/DDBJ databases">
        <title>Genome sequencing of Aeromonas veronii MS-17-88.</title>
        <authorList>
            <person name="Tekedar H.C."/>
            <person name="Arick M.A."/>
            <person name="Hsu C.-Y."/>
            <person name="Thrash A."/>
            <person name="Karsi A."/>
            <person name="Lawrence M.L."/>
            <person name="Abdelhamed H."/>
        </authorList>
    </citation>
    <scope>NUCLEOTIDE SEQUENCE [LARGE SCALE GENOMIC DNA]</scope>
    <source>
        <strain evidence="5 11">MS 17-88</strain>
    </source>
</reference>
<accession>A0A318DUI0</accession>
<accession>A0A0T6S5W1</accession>
<evidence type="ECO:0000313" key="8">
    <source>
        <dbReference type="Proteomes" id="UP000076809"/>
    </source>
</evidence>
<reference evidence="6" key="2">
    <citation type="submission" date="2017-10" db="EMBL/GenBank/DDBJ databases">
        <authorList>
            <person name="Colston S.M."/>
            <person name="Graf J."/>
        </authorList>
    </citation>
    <scope>NUCLEOTIDE SEQUENCE</scope>
    <source>
        <strain evidence="6">BAQ071013-135</strain>
    </source>
</reference>
<gene>
    <name evidence="7" type="ORF">AERO8C_120402</name>
    <name evidence="6" type="ORF">CF123_01875</name>
    <name evidence="5" type="ORF">D6R50_10425</name>
    <name evidence="4" type="ORF">DAA48_02295</name>
    <name evidence="2" type="ORF">EFI48_15625</name>
    <name evidence="3" type="ORF">NS965_03170</name>
    <name evidence="1" type="ORF">WM43_06720</name>
</gene>
<dbReference type="EMBL" id="PDXJ01000002">
    <property type="protein sequence ID" value="TND56703.1"/>
    <property type="molecule type" value="Genomic_DNA"/>
</dbReference>
<dbReference type="EMBL" id="CABWLC010000004">
    <property type="protein sequence ID" value="VXA81905.1"/>
    <property type="molecule type" value="Genomic_DNA"/>
</dbReference>
<dbReference type="Proteomes" id="UP000076809">
    <property type="component" value="Chromosome"/>
</dbReference>
<dbReference type="Proteomes" id="UP000241986">
    <property type="component" value="Unassembled WGS sequence"/>
</dbReference>
<evidence type="ECO:0000313" key="6">
    <source>
        <dbReference type="EMBL" id="TND56703.1"/>
    </source>
</evidence>
<dbReference type="Pfam" id="PF06526">
    <property type="entry name" value="DUF1107"/>
    <property type="match status" value="1"/>
</dbReference>
<protein>
    <submittedName>
        <fullName evidence="3">DUF1107 domain-containing protein</fullName>
    </submittedName>
    <submittedName>
        <fullName evidence="2">DUF1107 family protein</fullName>
    </submittedName>
</protein>
<evidence type="ECO:0000313" key="5">
    <source>
        <dbReference type="EMBL" id="RKJ89653.1"/>
    </source>
</evidence>
<dbReference type="EMBL" id="RAWX01000002">
    <property type="protein sequence ID" value="RKJ89653.1"/>
    <property type="molecule type" value="Genomic_DNA"/>
</dbReference>
<evidence type="ECO:0000313" key="3">
    <source>
        <dbReference type="EMBL" id="MCR4447384.1"/>
    </source>
</evidence>
<reference evidence="3" key="8">
    <citation type="submission" date="2022-08" db="EMBL/GenBank/DDBJ databases">
        <title>A global survey of hypervirulent Aeromonas hydrophila identified this emerging pathogen in farmed fish in the lower Mekong River basin.</title>
        <authorList>
            <person name="Xu T."/>
            <person name="Rasmussen-Ivey C.R."/>
            <person name="Moen F.S."/>
            <person name="Fernandez Bravo A."/>
            <person name="Lamy B."/>
            <person name="Beaz-Hidalgo R."/>
            <person name="Khan C.D."/>
            <person name="Castro Escarpulli G."/>
            <person name="Yasin I.S.M."/>
            <person name="Figueras M.J."/>
            <person name="Azzam Sayuti M."/>
            <person name="Karim M.M."/>
            <person name="Alam K.M."/>
            <person name="Le T.T.T."/>
            <person name="Thao N.H.P."/>
            <person name="Addo S."/>
            <person name="Duodu S."/>
            <person name="Ali S."/>
            <person name="Mey S."/>
            <person name="Somony T."/>
            <person name="Liles M.R."/>
        </authorList>
    </citation>
    <scope>NUCLEOTIDE SEQUENCE</scope>
    <source>
        <strain evidence="3">0.14</strain>
    </source>
</reference>
<evidence type="ECO:0000313" key="4">
    <source>
        <dbReference type="EMBL" id="PTH82220.1"/>
    </source>
</evidence>
<name>A0A0T6S5W1_AERVE</name>
<evidence type="ECO:0000313" key="11">
    <source>
        <dbReference type="Proteomes" id="UP000281725"/>
    </source>
</evidence>
<evidence type="ECO:0000313" key="1">
    <source>
        <dbReference type="EMBL" id="ANB52376.1"/>
    </source>
</evidence>
<dbReference type="Proteomes" id="UP001204061">
    <property type="component" value="Unassembled WGS sequence"/>
</dbReference>
<evidence type="ECO:0000313" key="9">
    <source>
        <dbReference type="Proteomes" id="UP000241986"/>
    </source>
</evidence>
<dbReference type="AlphaFoldDB" id="A0A0T6S5W1"/>
<dbReference type="Proteomes" id="UP000796104">
    <property type="component" value="Unassembled WGS sequence"/>
</dbReference>
<reference evidence="4 9" key="3">
    <citation type="submission" date="2018-03" db="EMBL/GenBank/DDBJ databases">
        <title>Aeromonas veronii whole genome sequencing and analysis.</title>
        <authorList>
            <person name="Xie H."/>
            <person name="Liu T."/>
            <person name="Wang K."/>
        </authorList>
    </citation>
    <scope>NUCLEOTIDE SEQUENCE [LARGE SCALE GENOMIC DNA]</scope>
    <source>
        <strain evidence="4 9">XH.VA.1</strain>
    </source>
</reference>
<reference evidence="6" key="6">
    <citation type="journal article" date="2019" name="PLoS ONE">
        <title>Identification and characterization of putative Aeromonas spp. T3SS effectors.</title>
        <authorList>
            <person name="Rangel L.T."/>
            <person name="Marden J."/>
            <person name="Colston S."/>
            <person name="Setubal J.C."/>
            <person name="Graf J."/>
            <person name="Gogarten J.P."/>
        </authorList>
    </citation>
    <scope>NUCLEOTIDE SEQUENCE</scope>
    <source>
        <strain evidence="6">BAQ071013-135</strain>
    </source>
</reference>
<dbReference type="Proteomes" id="UP000267614">
    <property type="component" value="Chromosome"/>
</dbReference>
<reference evidence="7 12" key="7">
    <citation type="submission" date="2019-10" db="EMBL/GenBank/DDBJ databases">
        <authorList>
            <person name="Karimi E."/>
        </authorList>
    </citation>
    <scope>NUCLEOTIDE SEQUENCE [LARGE SCALE GENOMIC DNA]</scope>
    <source>
        <strain evidence="7">Aeromonas sp. 8C</strain>
    </source>
</reference>
<organism evidence="7 12">
    <name type="scientific">Aeromonas veronii</name>
    <dbReference type="NCBI Taxonomy" id="654"/>
    <lineage>
        <taxon>Bacteria</taxon>
        <taxon>Pseudomonadati</taxon>
        <taxon>Pseudomonadota</taxon>
        <taxon>Gammaproteobacteria</taxon>
        <taxon>Aeromonadales</taxon>
        <taxon>Aeromonadaceae</taxon>
        <taxon>Aeromonas</taxon>
    </lineage>
</organism>
<dbReference type="EMBL" id="JANLFC010000011">
    <property type="protein sequence ID" value="MCR4447384.1"/>
    <property type="molecule type" value="Genomic_DNA"/>
</dbReference>
<dbReference type="EMBL" id="PZKL01000012">
    <property type="protein sequence ID" value="PTH82220.1"/>
    <property type="molecule type" value="Genomic_DNA"/>
</dbReference>
<dbReference type="InterPro" id="IPR009491">
    <property type="entry name" value="DUF1107"/>
</dbReference>
<evidence type="ECO:0000313" key="12">
    <source>
        <dbReference type="Proteomes" id="UP000439123"/>
    </source>
</evidence>
<dbReference type="OMA" id="IKSFHRG"/>
<sequence length="72" mass="8426">MKVFKQLSPRQIARYIKSFHRGYFAIESLGTFEFNAGRISLHGLTCRQRLRLARQINLAVRQLGHRDPLPDM</sequence>
<dbReference type="RefSeq" id="WP_005338403.1">
    <property type="nucleotide sequence ID" value="NZ_AP022281.1"/>
</dbReference>
<dbReference type="EMBL" id="CP014774">
    <property type="protein sequence ID" value="ANB52376.1"/>
    <property type="molecule type" value="Genomic_DNA"/>
</dbReference>
<proteinExistence type="predicted"/>
<reference evidence="1 8" key="1">
    <citation type="journal article" date="2016" name="J. Clin. Microbiol.">
        <title>Detection and Whole-Genome Sequencing of Carbapenemase-Producing Aeromonas hydrophila Isolates from Routine Perirectal Surveillance Culture.</title>
        <authorList>
            <person name="Hughes H.Y."/>
            <person name="Conlan S.P."/>
            <person name="Lau A.F."/>
            <person name="Dekker J.P."/>
            <person name="Michelin A.V."/>
            <person name="Youn J.H."/>
            <person name="Henderson D.K."/>
            <person name="Frank K.M."/>
            <person name="Segre J.A."/>
            <person name="Palmore T.N."/>
        </authorList>
    </citation>
    <scope>NUCLEOTIDE SEQUENCE [LARGE SCALE GENOMIC DNA]</scope>
    <source>
        <strain evidence="1 8">AVNIH1</strain>
    </source>
</reference>
<reference evidence="2 10" key="5">
    <citation type="submission" date="2018-11" db="EMBL/GenBank/DDBJ databases">
        <title>Complete genome sequence of multidrug-resistant Aeromonas veronii strain MS-18-37.</title>
        <authorList>
            <person name="Abdelhamed H."/>
            <person name="Lawrence M."/>
            <person name="Waldbieser G."/>
        </authorList>
    </citation>
    <scope>NUCLEOTIDE SEQUENCE [LARGE SCALE GENOMIC DNA]</scope>
    <source>
        <strain evidence="2 10">MS-18-37</strain>
    </source>
</reference>
<dbReference type="Gene3D" id="3.30.1910.10">
    <property type="entry name" value="so0334 like domain"/>
    <property type="match status" value="1"/>
</dbReference>
<evidence type="ECO:0000313" key="7">
    <source>
        <dbReference type="EMBL" id="VXA81905.1"/>
    </source>
</evidence>
<accession>A0A653KRA0</accession>
<dbReference type="Proteomes" id="UP000439123">
    <property type="component" value="Unassembled WGS sequence"/>
</dbReference>
<dbReference type="Proteomes" id="UP000281725">
    <property type="component" value="Unassembled WGS sequence"/>
</dbReference>
<dbReference type="EMBL" id="CP033604">
    <property type="protein sequence ID" value="AYV38118.1"/>
    <property type="molecule type" value="Genomic_DNA"/>
</dbReference>